<reference evidence="1 2" key="1">
    <citation type="journal article" date="2020" name="Nature">
        <title>Six reference-quality genomes reveal evolution of bat adaptations.</title>
        <authorList>
            <person name="Jebb D."/>
            <person name="Huang Z."/>
            <person name="Pippel M."/>
            <person name="Hughes G.M."/>
            <person name="Lavrichenko K."/>
            <person name="Devanna P."/>
            <person name="Winkler S."/>
            <person name="Jermiin L.S."/>
            <person name="Skirmuntt E.C."/>
            <person name="Katzourakis A."/>
            <person name="Burkitt-Gray L."/>
            <person name="Ray D.A."/>
            <person name="Sullivan K.A.M."/>
            <person name="Roscito J.G."/>
            <person name="Kirilenko B.M."/>
            <person name="Davalos L.M."/>
            <person name="Corthals A.P."/>
            <person name="Power M.L."/>
            <person name="Jones G."/>
            <person name="Ransome R.D."/>
            <person name="Dechmann D.K.N."/>
            <person name="Locatelli A.G."/>
            <person name="Puechmaille S.J."/>
            <person name="Fedrigo O."/>
            <person name="Jarvis E.D."/>
            <person name="Hiller M."/>
            <person name="Vernes S.C."/>
            <person name="Myers E.W."/>
            <person name="Teeling E.C."/>
        </authorList>
    </citation>
    <scope>NUCLEOTIDE SEQUENCE [LARGE SCALE GENOMIC DNA]</scope>
    <source>
        <strain evidence="1">MRouAeg1</strain>
        <tissue evidence="1">Muscle</tissue>
    </source>
</reference>
<protein>
    <submittedName>
        <fullName evidence="1">Uncharacterized protein</fullName>
    </submittedName>
</protein>
<evidence type="ECO:0000313" key="2">
    <source>
        <dbReference type="Proteomes" id="UP000593571"/>
    </source>
</evidence>
<organism evidence="1 2">
    <name type="scientific">Rousettus aegyptiacus</name>
    <name type="common">Egyptian fruit bat</name>
    <name type="synonym">Pteropus aegyptiacus</name>
    <dbReference type="NCBI Taxonomy" id="9407"/>
    <lineage>
        <taxon>Eukaryota</taxon>
        <taxon>Metazoa</taxon>
        <taxon>Chordata</taxon>
        <taxon>Craniata</taxon>
        <taxon>Vertebrata</taxon>
        <taxon>Euteleostomi</taxon>
        <taxon>Mammalia</taxon>
        <taxon>Eutheria</taxon>
        <taxon>Laurasiatheria</taxon>
        <taxon>Chiroptera</taxon>
        <taxon>Yinpterochiroptera</taxon>
        <taxon>Pteropodoidea</taxon>
        <taxon>Pteropodidae</taxon>
        <taxon>Rousettinae</taxon>
        <taxon>Rousettus</taxon>
    </lineage>
</organism>
<sequence length="120" mass="13143">MTTTHTGPGCVSRGQTANRLVAASARLEACSACATCHAEARCYLFRFCEPLIAFRKIRGKSQDSQFAWKNHWKQLGWACKLDGVRSQNHQGRVTSISQVNVHSDMAAACVCMQGRGGIKN</sequence>
<keyword evidence="2" id="KW-1185">Reference proteome</keyword>
<dbReference type="AlphaFoldDB" id="A0A7J8EJV4"/>
<accession>A0A7J8EJV4</accession>
<evidence type="ECO:0000313" key="1">
    <source>
        <dbReference type="EMBL" id="KAF6435777.1"/>
    </source>
</evidence>
<dbReference type="Proteomes" id="UP000593571">
    <property type="component" value="Unassembled WGS sequence"/>
</dbReference>
<name>A0A7J8EJV4_ROUAE</name>
<comment type="caution">
    <text evidence="1">The sequence shown here is derived from an EMBL/GenBank/DDBJ whole genome shotgun (WGS) entry which is preliminary data.</text>
</comment>
<proteinExistence type="predicted"/>
<gene>
    <name evidence="1" type="ORF">HJG63_012505</name>
</gene>
<dbReference type="EMBL" id="JACASE010000009">
    <property type="protein sequence ID" value="KAF6435777.1"/>
    <property type="molecule type" value="Genomic_DNA"/>
</dbReference>